<dbReference type="InterPro" id="IPR013199">
    <property type="entry name" value="HTH_Mga_DNA-bd_dom"/>
</dbReference>
<dbReference type="EMBL" id="CP013655">
    <property type="protein sequence ID" value="ALS35603.1"/>
    <property type="molecule type" value="Genomic_DNA"/>
</dbReference>
<evidence type="ECO:0000259" key="3">
    <source>
        <dbReference type="Pfam" id="PF05043"/>
    </source>
</evidence>
<dbReference type="RefSeq" id="WP_208928246.1">
    <property type="nucleotide sequence ID" value="NZ_CP013655.1"/>
</dbReference>
<feature type="domain" description="Mga helix-turn-helix" evidence="3">
    <location>
        <begin position="72"/>
        <end position="157"/>
    </location>
</feature>
<sequence>MKEILSTKSKRQLELMELLIDNEWVSFNIASIQLSAPVKTIKSDSMELNTIFAPTSIETSKKYGIRLTVDPTFSKAMIYQKFLVNSIEFQLIEKIFLHNFSTINDLADDLYTSISTIKRLVSRINQTLQLSGFVINLKKMQLVGDAHSICNFMEYYFCEKYSVSERLLTPIQLNVLDKIIMHISNQVSTYQSINDIGFSSLNQIRFSVFTAINLLNNNDENVISIDKNYTVPFGDKSTIYYEFYRQFGFALSSSNIDKLFSLYYNENFVASYDTLKKLITKNRHHYLKYEKIIILIQNLEKRIDSQCFSFEKVVLDLYNIEFQVTGRTHILYDRNKEFYNNLKITYGNFPVEITDFLKAIFYNSPNKDCLIYEAIFILFSKYPEFLLCLEQATPTMKACLLLNTGSSYMTMISKQIAYYLKGRFSCTPLNITSLDELEKSINTYDCVITNIPDIQLPNHPIVVIPLVPDAKSFDKLMFVYEKHFKLSQDKLS</sequence>
<dbReference type="InterPro" id="IPR007737">
    <property type="entry name" value="Mga_HTH"/>
</dbReference>
<accession>A0A0U2MU71</accession>
<dbReference type="STRING" id="118060.ATZ35_00030"/>
<dbReference type="Pfam" id="PF08280">
    <property type="entry name" value="HTH_Mga"/>
    <property type="match status" value="1"/>
</dbReference>
<reference evidence="6" key="1">
    <citation type="submission" date="2015-12" db="EMBL/GenBank/DDBJ databases">
        <authorList>
            <person name="Lauer A."/>
            <person name="Humrighouse B."/>
            <person name="Loparev V."/>
            <person name="Shewmaker P.L."/>
            <person name="Whitney A.M."/>
            <person name="McLaughlin R.W."/>
        </authorList>
    </citation>
    <scope>NUCLEOTIDE SEQUENCE [LARGE SCALE GENOMIC DNA]</scope>
    <source>
        <strain evidence="6">LMG 26678</strain>
    </source>
</reference>
<dbReference type="Proteomes" id="UP000067523">
    <property type="component" value="Chromosome"/>
</dbReference>
<dbReference type="PANTHER" id="PTHR30185:SF18">
    <property type="entry name" value="TRANSCRIPTIONAL REGULATOR MTLR"/>
    <property type="match status" value="1"/>
</dbReference>
<dbReference type="AlphaFoldDB" id="A0A0U2MU71"/>
<dbReference type="Pfam" id="PF05043">
    <property type="entry name" value="Mga"/>
    <property type="match status" value="1"/>
</dbReference>
<dbReference type="PANTHER" id="PTHR30185">
    <property type="entry name" value="CRYPTIC BETA-GLUCOSIDE BGL OPERON ANTITERMINATOR"/>
    <property type="match status" value="1"/>
</dbReference>
<evidence type="ECO:0000313" key="5">
    <source>
        <dbReference type="EMBL" id="ALS35603.1"/>
    </source>
</evidence>
<keyword evidence="6" id="KW-1185">Reference proteome</keyword>
<evidence type="ECO:0000259" key="4">
    <source>
        <dbReference type="Pfam" id="PF08280"/>
    </source>
</evidence>
<feature type="domain" description="M protein trans-acting positive regulator (MGA) HTH" evidence="4">
    <location>
        <begin position="6"/>
        <end position="52"/>
    </location>
</feature>
<keyword evidence="2" id="KW-0804">Transcription</keyword>
<dbReference type="InterPro" id="IPR036388">
    <property type="entry name" value="WH-like_DNA-bd_sf"/>
</dbReference>
<dbReference type="InterPro" id="IPR050661">
    <property type="entry name" value="BglG_antiterminators"/>
</dbReference>
<dbReference type="Gene3D" id="1.10.10.10">
    <property type="entry name" value="Winged helix-like DNA-binding domain superfamily/Winged helix DNA-binding domain"/>
    <property type="match status" value="1"/>
</dbReference>
<name>A0A0U2MU71_9ENTE</name>
<evidence type="ECO:0000256" key="2">
    <source>
        <dbReference type="ARBA" id="ARBA00023163"/>
    </source>
</evidence>
<evidence type="ECO:0000256" key="1">
    <source>
        <dbReference type="ARBA" id="ARBA00023015"/>
    </source>
</evidence>
<dbReference type="KEGG" id="erx:ATZ35_00030"/>
<keyword evidence="1" id="KW-0805">Transcription regulation</keyword>
<protein>
    <submittedName>
        <fullName evidence="5">Uncharacterized protein</fullName>
    </submittedName>
</protein>
<gene>
    <name evidence="5" type="ORF">ATZ35_00030</name>
</gene>
<organism evidence="5 6">
    <name type="scientific">Enterococcus rotai</name>
    <dbReference type="NCBI Taxonomy" id="118060"/>
    <lineage>
        <taxon>Bacteria</taxon>
        <taxon>Bacillati</taxon>
        <taxon>Bacillota</taxon>
        <taxon>Bacilli</taxon>
        <taxon>Lactobacillales</taxon>
        <taxon>Enterococcaceae</taxon>
        <taxon>Enterococcus</taxon>
    </lineage>
</organism>
<proteinExistence type="predicted"/>
<evidence type="ECO:0000313" key="6">
    <source>
        <dbReference type="Proteomes" id="UP000067523"/>
    </source>
</evidence>